<evidence type="ECO:0000256" key="4">
    <source>
        <dbReference type="ARBA" id="ARBA00022741"/>
    </source>
</evidence>
<dbReference type="NCBIfam" id="NF004018">
    <property type="entry name" value="PRK05480.1"/>
    <property type="match status" value="1"/>
</dbReference>
<dbReference type="InterPro" id="IPR000764">
    <property type="entry name" value="Uridine_kinase-like"/>
</dbReference>
<proteinExistence type="predicted"/>
<evidence type="ECO:0000259" key="6">
    <source>
        <dbReference type="Pfam" id="PF00485"/>
    </source>
</evidence>
<evidence type="ECO:0000313" key="8">
    <source>
        <dbReference type="Proteomes" id="UP000886819"/>
    </source>
</evidence>
<dbReference type="GO" id="GO:0005524">
    <property type="term" value="F:ATP binding"/>
    <property type="evidence" value="ECO:0007669"/>
    <property type="project" value="InterPro"/>
</dbReference>
<comment type="caution">
    <text evidence="7">The sequence shown here is derived from an EMBL/GenBank/DDBJ whole genome shotgun (WGS) entry which is preliminary data.</text>
</comment>
<dbReference type="Gene3D" id="3.40.50.300">
    <property type="entry name" value="P-loop containing nucleotide triphosphate hydrolases"/>
    <property type="match status" value="1"/>
</dbReference>
<name>A0A9D0YUU0_9FIRM</name>
<evidence type="ECO:0000256" key="1">
    <source>
        <dbReference type="ARBA" id="ARBA00004690"/>
    </source>
</evidence>
<evidence type="ECO:0000256" key="3">
    <source>
        <dbReference type="ARBA" id="ARBA00022679"/>
    </source>
</evidence>
<dbReference type="PRINTS" id="PR00988">
    <property type="entry name" value="URIDINKINASE"/>
</dbReference>
<dbReference type="PANTHER" id="PTHR10285">
    <property type="entry name" value="URIDINE KINASE"/>
    <property type="match status" value="1"/>
</dbReference>
<reference evidence="7" key="1">
    <citation type="submission" date="2020-10" db="EMBL/GenBank/DDBJ databases">
        <authorList>
            <person name="Gilroy R."/>
        </authorList>
    </citation>
    <scope>NUCLEOTIDE SEQUENCE</scope>
    <source>
        <strain evidence="7">ChiHile30-977</strain>
    </source>
</reference>
<keyword evidence="4" id="KW-0547">Nucleotide-binding</keyword>
<keyword evidence="5 7" id="KW-0418">Kinase</keyword>
<evidence type="ECO:0000256" key="5">
    <source>
        <dbReference type="ARBA" id="ARBA00022777"/>
    </source>
</evidence>
<dbReference type="Pfam" id="PF00485">
    <property type="entry name" value="PRK"/>
    <property type="match status" value="1"/>
</dbReference>
<dbReference type="CDD" id="cd02023">
    <property type="entry name" value="UMPK"/>
    <property type="match status" value="1"/>
</dbReference>
<keyword evidence="3 7" id="KW-0808">Transferase</keyword>
<gene>
    <name evidence="7" type="primary">udk</name>
    <name evidence="7" type="ORF">IAA66_02110</name>
</gene>
<dbReference type="SUPFAM" id="SSF52540">
    <property type="entry name" value="P-loop containing nucleoside triphosphate hydrolases"/>
    <property type="match status" value="1"/>
</dbReference>
<sequence length="209" mass="24075">MLTIGICGASGCGKTTLAEELAKRIKGCAVLLNQDAYYRDHPHLTFAEREKLNYDEPGIFEHDLFYEDIRSLIAGQPIRRKAYDFANHRRADTDIMIEPADALIVEGIHVFYDSRVRDLLDFKIYIRVDPDICLLRRVQRDILERERSVEGVAAQYLNTVKPMFERWIRNYIDYADLIVAGGGKNQRIVDILAFYINHGMGNPPKEMPI</sequence>
<reference evidence="7" key="2">
    <citation type="journal article" date="2021" name="PeerJ">
        <title>Extensive microbial diversity within the chicken gut microbiome revealed by metagenomics and culture.</title>
        <authorList>
            <person name="Gilroy R."/>
            <person name="Ravi A."/>
            <person name="Getino M."/>
            <person name="Pursley I."/>
            <person name="Horton D.L."/>
            <person name="Alikhan N.F."/>
            <person name="Baker D."/>
            <person name="Gharbi K."/>
            <person name="Hall N."/>
            <person name="Watson M."/>
            <person name="Adriaenssens E.M."/>
            <person name="Foster-Nyarko E."/>
            <person name="Jarju S."/>
            <person name="Secka A."/>
            <person name="Antonio M."/>
            <person name="Oren A."/>
            <person name="Chaudhuri R.R."/>
            <person name="La Ragione R."/>
            <person name="Hildebrand F."/>
            <person name="Pallen M.J."/>
        </authorList>
    </citation>
    <scope>NUCLEOTIDE SEQUENCE</scope>
    <source>
        <strain evidence="7">ChiHile30-977</strain>
    </source>
</reference>
<dbReference type="AlphaFoldDB" id="A0A9D0YUU0"/>
<dbReference type="InterPro" id="IPR027417">
    <property type="entry name" value="P-loop_NTPase"/>
</dbReference>
<comment type="pathway">
    <text evidence="1">Pyrimidine metabolism; UMP biosynthesis via salvage pathway; UMP from uridine: step 1/1.</text>
</comment>
<accession>A0A9D0YUU0</accession>
<dbReference type="EMBL" id="DVFI01000029">
    <property type="protein sequence ID" value="HIQ62367.1"/>
    <property type="molecule type" value="Genomic_DNA"/>
</dbReference>
<dbReference type="GO" id="GO:0004849">
    <property type="term" value="F:uridine kinase activity"/>
    <property type="evidence" value="ECO:0007669"/>
    <property type="project" value="UniProtKB-EC"/>
</dbReference>
<organism evidence="7 8">
    <name type="scientific">Candidatus Avichristensenella intestinipullorum</name>
    <dbReference type="NCBI Taxonomy" id="2840693"/>
    <lineage>
        <taxon>Bacteria</taxon>
        <taxon>Bacillati</taxon>
        <taxon>Bacillota</taxon>
        <taxon>Clostridia</taxon>
        <taxon>Candidatus Avichristensenella</taxon>
    </lineage>
</organism>
<protein>
    <recommendedName>
        <fullName evidence="2">uridine/cytidine kinase</fullName>
        <ecNumber evidence="2">2.7.1.48</ecNumber>
    </recommendedName>
</protein>
<evidence type="ECO:0000256" key="2">
    <source>
        <dbReference type="ARBA" id="ARBA00012137"/>
    </source>
</evidence>
<feature type="domain" description="Phosphoribulokinase/uridine kinase" evidence="6">
    <location>
        <begin position="4"/>
        <end position="184"/>
    </location>
</feature>
<dbReference type="Proteomes" id="UP000886819">
    <property type="component" value="Unassembled WGS sequence"/>
</dbReference>
<evidence type="ECO:0000313" key="7">
    <source>
        <dbReference type="EMBL" id="HIQ62367.1"/>
    </source>
</evidence>
<dbReference type="InterPro" id="IPR006083">
    <property type="entry name" value="PRK/URK"/>
</dbReference>
<dbReference type="EC" id="2.7.1.48" evidence="2"/>